<proteinExistence type="predicted"/>
<evidence type="ECO:0000313" key="2">
    <source>
        <dbReference type="Proteomes" id="UP001302493"/>
    </source>
</evidence>
<sequence>MRILILSATIAVPLLSGCGTMGATSTYQQELNALEASCVRDQGILSPTGRETGRPQTEYVCKINGIASGIPPR</sequence>
<organism evidence="1 2">
    <name type="scientific">Brevundimonas nasdae</name>
    <dbReference type="NCBI Taxonomy" id="172043"/>
    <lineage>
        <taxon>Bacteria</taxon>
        <taxon>Pseudomonadati</taxon>
        <taxon>Pseudomonadota</taxon>
        <taxon>Alphaproteobacteria</taxon>
        <taxon>Caulobacterales</taxon>
        <taxon>Caulobacteraceae</taxon>
        <taxon>Brevundimonas</taxon>
    </lineage>
</organism>
<keyword evidence="2" id="KW-1185">Reference proteome</keyword>
<reference evidence="1" key="1">
    <citation type="submission" date="2023-03" db="EMBL/GenBank/DDBJ databases">
        <title>Genome sequence of Brevundimonas nasdae SJTX8.</title>
        <authorList>
            <person name="Liang R."/>
        </authorList>
    </citation>
    <scope>NUCLEOTIDE SEQUENCE</scope>
    <source>
        <strain evidence="1">X8</strain>
    </source>
</reference>
<dbReference type="EMBL" id="CP119180">
    <property type="protein sequence ID" value="WOB78806.1"/>
    <property type="molecule type" value="Genomic_DNA"/>
</dbReference>
<gene>
    <name evidence="1" type="ORF">PZA08_01200</name>
</gene>
<accession>A0ACD4VLV2</accession>
<name>A0ACD4VLV2_9CAUL</name>
<protein>
    <submittedName>
        <fullName evidence="1">Uncharacterized protein</fullName>
    </submittedName>
</protein>
<dbReference type="Proteomes" id="UP001302493">
    <property type="component" value="Chromosome"/>
</dbReference>
<evidence type="ECO:0000313" key="1">
    <source>
        <dbReference type="EMBL" id="WOB78806.1"/>
    </source>
</evidence>